<evidence type="ECO:0000313" key="2">
    <source>
        <dbReference type="Proteomes" id="UP000315496"/>
    </source>
</evidence>
<keyword evidence="2" id="KW-1185">Reference proteome</keyword>
<dbReference type="OrthoDB" id="10248735at2759"/>
<organism evidence="1 2">
    <name type="scientific">Giardia muris</name>
    <dbReference type="NCBI Taxonomy" id="5742"/>
    <lineage>
        <taxon>Eukaryota</taxon>
        <taxon>Metamonada</taxon>
        <taxon>Diplomonadida</taxon>
        <taxon>Hexamitidae</taxon>
        <taxon>Giardiinae</taxon>
        <taxon>Giardia</taxon>
    </lineage>
</organism>
<proteinExistence type="predicted"/>
<reference evidence="1 2" key="1">
    <citation type="submission" date="2019-05" db="EMBL/GenBank/DDBJ databases">
        <title>The compact genome of Giardia muris reveals important steps in the evolution of intestinal protozoan parasites.</title>
        <authorList>
            <person name="Xu F."/>
            <person name="Jimenez-Gonzalez A."/>
            <person name="Einarsson E."/>
            <person name="Astvaldsson A."/>
            <person name="Peirasmaki D."/>
            <person name="Eckmann L."/>
            <person name="Andersson J.O."/>
            <person name="Svard S.G."/>
            <person name="Jerlstrom-Hultqvist J."/>
        </authorList>
    </citation>
    <scope>NUCLEOTIDE SEQUENCE [LARGE SCALE GENOMIC DNA]</scope>
    <source>
        <strain evidence="1 2">Roberts-Thomson</strain>
    </source>
</reference>
<comment type="caution">
    <text evidence="1">The sequence shown here is derived from an EMBL/GenBank/DDBJ whole genome shotgun (WGS) entry which is preliminary data.</text>
</comment>
<accession>A0A4Z1SNM8</accession>
<dbReference type="PANTHER" id="PTHR38130:SF1">
    <property type="entry name" value="EF-HAND DOMAIN-CONTAINING PROTEIN"/>
    <property type="match status" value="1"/>
</dbReference>
<dbReference type="VEuPathDB" id="GiardiaDB:GMRT_11268"/>
<dbReference type="EMBL" id="VDLU01000003">
    <property type="protein sequence ID" value="TNJ27392.1"/>
    <property type="molecule type" value="Genomic_DNA"/>
</dbReference>
<dbReference type="PANTHER" id="PTHR38130">
    <property type="entry name" value="EF-HAND DOMAIN-CONTAINING PROTEIN"/>
    <property type="match status" value="1"/>
</dbReference>
<dbReference type="AlphaFoldDB" id="A0A4Z1SNM8"/>
<protein>
    <submittedName>
        <fullName evidence="1">Uncharacterized protein</fullName>
    </submittedName>
</protein>
<name>A0A4Z1SNM8_GIAMU</name>
<sequence>MLHDGPFRQHTRELHEGRIIDCIPDNLPAIRPSGNRPFFSLKTDDIDGAKPHCKEFATNRCVDPLDPHYKLPQHVEKPLTPPRFVRDQMRVDDIEGTRPRPLYTGAVRDTCLNVSDIAVQHTEAAEIRPRTIDYMMLSSDIAINDPKPWERRPDGCNPLAPRYEWRLAEKAPPGSSQTCKSAMLRRDQAQYGDLSLRTDDITEGDRARHSRLQGELRKAAKDTQSCRDIEGAQAMHTFNKMTEKCQKYYGKALHDPSLRDKDYAFLCGARTQKAAPPVYSADYIGLLRNAPGNGSFGIKKSMMDETFENPMKKLDSTAFVPAHPQAPSLDSKYEVALDTEKYKENQATNPHAIPAARRCPPEQIAKNSLMGRMAGTDEGTAQYRFATEITGLVPGPSRRILVDNAKQNPGRKKADGIGTWKREVERVGGPLETYDRSHYEEFQKVQTLRSCTGTSGFEPRLTAPVTRSASLSLRLNKQGSRTVGTSGSKSIARTVRQSDEIRLVRDLPAY</sequence>
<dbReference type="Proteomes" id="UP000315496">
    <property type="component" value="Chromosome 3"/>
</dbReference>
<evidence type="ECO:0000313" key="1">
    <source>
        <dbReference type="EMBL" id="TNJ27392.1"/>
    </source>
</evidence>
<gene>
    <name evidence="1" type="ORF">GMRT_11268</name>
</gene>